<evidence type="ECO:0000313" key="2">
    <source>
        <dbReference type="EMBL" id="OXA47413.1"/>
    </source>
</evidence>
<dbReference type="PROSITE" id="PS00022">
    <property type="entry name" value="EGF_1"/>
    <property type="match status" value="1"/>
</dbReference>
<evidence type="ECO:0000313" key="3">
    <source>
        <dbReference type="Proteomes" id="UP000198287"/>
    </source>
</evidence>
<dbReference type="AlphaFoldDB" id="A0A226DQC1"/>
<protein>
    <submittedName>
        <fullName evidence="2">Tenascin-X</fullName>
    </submittedName>
</protein>
<comment type="caution">
    <text evidence="2">The sequence shown here is derived from an EMBL/GenBank/DDBJ whole genome shotgun (WGS) entry which is preliminary data.</text>
</comment>
<accession>A0A226DQC1</accession>
<feature type="domain" description="EGF-like" evidence="1">
    <location>
        <begin position="52"/>
        <end position="63"/>
    </location>
</feature>
<keyword evidence="3" id="KW-1185">Reference proteome</keyword>
<proteinExistence type="predicted"/>
<dbReference type="Proteomes" id="UP000198287">
    <property type="component" value="Unassembled WGS sequence"/>
</dbReference>
<reference evidence="2 3" key="1">
    <citation type="submission" date="2015-12" db="EMBL/GenBank/DDBJ databases">
        <title>The genome of Folsomia candida.</title>
        <authorList>
            <person name="Faddeeva A."/>
            <person name="Derks M.F."/>
            <person name="Anvar Y."/>
            <person name="Smit S."/>
            <person name="Van Straalen N."/>
            <person name="Roelofs D."/>
        </authorList>
    </citation>
    <scope>NUCLEOTIDE SEQUENCE [LARGE SCALE GENOMIC DNA]</scope>
    <source>
        <strain evidence="2 3">VU population</strain>
        <tissue evidence="2">Whole body</tissue>
    </source>
</reference>
<dbReference type="InterPro" id="IPR000742">
    <property type="entry name" value="EGF"/>
</dbReference>
<name>A0A226DQC1_FOLCA</name>
<organism evidence="2 3">
    <name type="scientific">Folsomia candida</name>
    <name type="common">Springtail</name>
    <dbReference type="NCBI Taxonomy" id="158441"/>
    <lineage>
        <taxon>Eukaryota</taxon>
        <taxon>Metazoa</taxon>
        <taxon>Ecdysozoa</taxon>
        <taxon>Arthropoda</taxon>
        <taxon>Hexapoda</taxon>
        <taxon>Collembola</taxon>
        <taxon>Entomobryomorpha</taxon>
        <taxon>Isotomoidea</taxon>
        <taxon>Isotomidae</taxon>
        <taxon>Proisotominae</taxon>
        <taxon>Folsomia</taxon>
    </lineage>
</organism>
<evidence type="ECO:0000259" key="1">
    <source>
        <dbReference type="PROSITE" id="PS00022"/>
    </source>
</evidence>
<sequence>MTIIYGSHKTKAPYITQFFKCDNLEKSCGSTVCSEFERAECVLNKWMYGTRCKCIPIITGPYCNTRNITCSLRGVNEADLRLFSQICLNRGQDYFAETCRINGECRCDNTSPSCTVRGCESSLLRCGPDQTVPSCNATSRQCYCLNYQIRWSFSSVFDVDSIEILYDSMLVHRYDIADSLGFCPLGSCKCMPQGNCGSSSGKDCSPAFVSDADVERYDNICGQLGGAYFAEECGTEQCICKKRHRGCRQNADCPCPAGREGLCNVGGGFCVPLCGCATNEECTQRCPAGEKSICNRNFDRCTICAKNCSSDSDCTQLACPTDTPIRKCNTYTGCYCDIKRVLLDD</sequence>
<dbReference type="EMBL" id="LNIX01000013">
    <property type="protein sequence ID" value="OXA47413.1"/>
    <property type="molecule type" value="Genomic_DNA"/>
</dbReference>
<gene>
    <name evidence="2" type="ORF">Fcan01_17614</name>
</gene>